<keyword evidence="3" id="KW-1185">Reference proteome</keyword>
<dbReference type="InterPro" id="IPR016181">
    <property type="entry name" value="Acyl_CoA_acyltransferase"/>
</dbReference>
<dbReference type="GO" id="GO:0016747">
    <property type="term" value="F:acyltransferase activity, transferring groups other than amino-acyl groups"/>
    <property type="evidence" value="ECO:0007669"/>
    <property type="project" value="InterPro"/>
</dbReference>
<accession>A0A291GT67</accession>
<dbReference type="OrthoDB" id="3533156at2"/>
<protein>
    <submittedName>
        <fullName evidence="2">GNAT family N-acetyltransferase</fullName>
    </submittedName>
</protein>
<dbReference type="InterPro" id="IPR000182">
    <property type="entry name" value="GNAT_dom"/>
</dbReference>
<dbReference type="CDD" id="cd04301">
    <property type="entry name" value="NAT_SF"/>
    <property type="match status" value="1"/>
</dbReference>
<evidence type="ECO:0000259" key="1">
    <source>
        <dbReference type="PROSITE" id="PS51186"/>
    </source>
</evidence>
<dbReference type="PANTHER" id="PTHR43792">
    <property type="entry name" value="GNAT FAMILY, PUTATIVE (AFU_ORTHOLOGUE AFUA_3G00765)-RELATED-RELATED"/>
    <property type="match status" value="1"/>
</dbReference>
<dbReference type="EMBL" id="CP023564">
    <property type="protein sequence ID" value="ATG53380.1"/>
    <property type="molecule type" value="Genomic_DNA"/>
</dbReference>
<dbReference type="AlphaFoldDB" id="A0A291GT67"/>
<feature type="domain" description="N-acetyltransferase" evidence="1">
    <location>
        <begin position="7"/>
        <end position="165"/>
    </location>
</feature>
<dbReference type="Gene3D" id="3.40.630.30">
    <property type="match status" value="1"/>
</dbReference>
<proteinExistence type="predicted"/>
<dbReference type="RefSeq" id="WP_096797859.1">
    <property type="nucleotide sequence ID" value="NZ_CP023564.1"/>
</dbReference>
<evidence type="ECO:0000313" key="2">
    <source>
        <dbReference type="EMBL" id="ATG53380.1"/>
    </source>
</evidence>
<evidence type="ECO:0000313" key="3">
    <source>
        <dbReference type="Proteomes" id="UP000217889"/>
    </source>
</evidence>
<dbReference type="InterPro" id="IPR051531">
    <property type="entry name" value="N-acetyltransferase"/>
</dbReference>
<dbReference type="PANTHER" id="PTHR43792:SF1">
    <property type="entry name" value="N-ACETYLTRANSFERASE DOMAIN-CONTAINING PROTEIN"/>
    <property type="match status" value="1"/>
</dbReference>
<reference evidence="2 3" key="1">
    <citation type="journal article" date="2014" name="Int. J. Syst. Evol. Microbiol.">
        <title>Brachybacterium ginsengisoli sp. nov., isolated from soil of a ginseng field.</title>
        <authorList>
            <person name="Hoang V.A."/>
            <person name="Kim Y.J."/>
            <person name="Nguyen N.L."/>
            <person name="Yang D.C."/>
        </authorList>
    </citation>
    <scope>NUCLEOTIDE SEQUENCE [LARGE SCALE GENOMIC DNA]</scope>
    <source>
        <strain evidence="2 3">DCY80</strain>
    </source>
</reference>
<dbReference type="PROSITE" id="PS51186">
    <property type="entry name" value="GNAT"/>
    <property type="match status" value="1"/>
</dbReference>
<gene>
    <name evidence="2" type="ORF">CFK41_00260</name>
</gene>
<dbReference type="Pfam" id="PF13302">
    <property type="entry name" value="Acetyltransf_3"/>
    <property type="match status" value="1"/>
</dbReference>
<dbReference type="KEGG" id="bgg:CFK41_00260"/>
<dbReference type="SUPFAM" id="SSF55729">
    <property type="entry name" value="Acyl-CoA N-acyltransferases (Nat)"/>
    <property type="match status" value="1"/>
</dbReference>
<sequence length="177" mass="19240">MTITARLQLDPPCEADLEDLHRIYSDARTWTHLPSGRFANLATTRDALAGWLADWREHGLGAWVARERGVVVGHGGCAVRQGAFWNLGYRFAPEAQGRGLATELARAAVDAAREHRPELPVVAYLLENNPASAAVAEKVGLSLRHRGPDAGNPDPSAVRLVFADRALSETELVATMR</sequence>
<dbReference type="Proteomes" id="UP000217889">
    <property type="component" value="Chromosome"/>
</dbReference>
<keyword evidence="2" id="KW-0808">Transferase</keyword>
<name>A0A291GT67_9MICO</name>
<organism evidence="2 3">
    <name type="scientific">Brachybacterium ginsengisoli</name>
    <dbReference type="NCBI Taxonomy" id="1331682"/>
    <lineage>
        <taxon>Bacteria</taxon>
        <taxon>Bacillati</taxon>
        <taxon>Actinomycetota</taxon>
        <taxon>Actinomycetes</taxon>
        <taxon>Micrococcales</taxon>
        <taxon>Dermabacteraceae</taxon>
        <taxon>Brachybacterium</taxon>
    </lineage>
</organism>